<dbReference type="PANTHER" id="PTHR34236">
    <property type="entry name" value="DIMETHYL SULFOXIDE REDUCTASE TRANSCRIPTIONAL ACTIVATOR"/>
    <property type="match status" value="1"/>
</dbReference>
<gene>
    <name evidence="6" type="ORF">SAMN05444342_0374</name>
    <name evidence="5" type="ORF">ZOD2009_20258</name>
</gene>
<dbReference type="PANTHER" id="PTHR34236:SF1">
    <property type="entry name" value="DIMETHYL SULFOXIDE REDUCTASE TRANSCRIPTIONAL ACTIVATOR"/>
    <property type="match status" value="1"/>
</dbReference>
<dbReference type="OrthoDB" id="198846at2157"/>
<dbReference type="Proteomes" id="UP000003751">
    <property type="component" value="Unassembled WGS sequence"/>
</dbReference>
<keyword evidence="1" id="KW-0805">Transcription regulation</keyword>
<keyword evidence="8" id="KW-1185">Reference proteome</keyword>
<evidence type="ECO:0000259" key="4">
    <source>
        <dbReference type="Pfam" id="PF24281"/>
    </source>
</evidence>
<sequence>MREFTFAIEYEVGSDPIMDVFIDHPSVVAHSLDGFVTEDRFWRIERISGPRSALDRIEEIRFDDTCCGESVTERDCDATRFHDVLERSSNELVLYTYLTDIRGCESVHTLAGKHLPRGLIFETRRRESTHWWRILMRSDEKVGVFYDALGARLAAGLTFRMGHLRDASGWRQDSLATVAMPEEQEVALRAALEAGYYETPRETTLDEIAAELSIPRSTLSYRLRQAEAQLARRYAGGDEGNRWLE</sequence>
<dbReference type="InterPro" id="IPR007050">
    <property type="entry name" value="HTH_bacterioopsin"/>
</dbReference>
<evidence type="ECO:0000313" key="7">
    <source>
        <dbReference type="Proteomes" id="UP000003751"/>
    </source>
</evidence>
<dbReference type="STRING" id="797209.GCA_000376445_00564"/>
<reference evidence="6" key="2">
    <citation type="submission" date="2016-11" db="EMBL/GenBank/DDBJ databases">
        <authorList>
            <person name="Jaros S."/>
            <person name="Januszkiewicz K."/>
            <person name="Wedrychowicz H."/>
        </authorList>
    </citation>
    <scope>NUCLEOTIDE SEQUENCE [LARGE SCALE GENOMIC DNA]</scope>
    <source>
        <strain evidence="6">DX253</strain>
    </source>
</reference>
<dbReference type="InterPro" id="IPR056529">
    <property type="entry name" value="HVO_2928_N"/>
</dbReference>
<name>E7QZ11_HALPU</name>
<feature type="domain" description="HTH bat-type" evidence="3">
    <location>
        <begin position="182"/>
        <end position="231"/>
    </location>
</feature>
<dbReference type="EMBL" id="FRAN01000001">
    <property type="protein sequence ID" value="SHK04259.1"/>
    <property type="molecule type" value="Genomic_DNA"/>
</dbReference>
<keyword evidence="2" id="KW-0804">Transcription</keyword>
<dbReference type="eggNOG" id="arCOG02274">
    <property type="taxonomic scope" value="Archaea"/>
</dbReference>
<feature type="domain" description="HVO-2928 N-terminal" evidence="4">
    <location>
        <begin position="3"/>
        <end position="170"/>
    </location>
</feature>
<reference evidence="8" key="3">
    <citation type="submission" date="2016-11" db="EMBL/GenBank/DDBJ databases">
        <authorList>
            <person name="Varghese N."/>
            <person name="Submissions S."/>
        </authorList>
    </citation>
    <scope>NUCLEOTIDE SEQUENCE [LARGE SCALE GENOMIC DNA]</scope>
    <source>
        <strain evidence="8">DX253</strain>
    </source>
</reference>
<dbReference type="RefSeq" id="WP_007982961.1">
    <property type="nucleotide sequence ID" value="NZ_AEMG01000028.1"/>
</dbReference>
<dbReference type="EMBL" id="AEMG01000028">
    <property type="protein sequence ID" value="EFW90427.1"/>
    <property type="molecule type" value="Genomic_DNA"/>
</dbReference>
<proteinExistence type="predicted"/>
<evidence type="ECO:0000313" key="8">
    <source>
        <dbReference type="Proteomes" id="UP000184203"/>
    </source>
</evidence>
<organism evidence="5 7">
    <name type="scientific">Haladaptatus paucihalophilus DX253</name>
    <dbReference type="NCBI Taxonomy" id="797209"/>
    <lineage>
        <taxon>Archaea</taxon>
        <taxon>Methanobacteriati</taxon>
        <taxon>Methanobacteriota</taxon>
        <taxon>Stenosarchaea group</taxon>
        <taxon>Halobacteria</taxon>
        <taxon>Halobacteriales</taxon>
        <taxon>Haladaptataceae</taxon>
        <taxon>Haladaptatus</taxon>
    </lineage>
</organism>
<protein>
    <submittedName>
        <fullName evidence="5">Bacterio-opsin activator HTH domain protein</fullName>
    </submittedName>
    <submittedName>
        <fullName evidence="6">HTH DNA binding domain-containing protein</fullName>
    </submittedName>
</protein>
<reference evidence="5 7" key="1">
    <citation type="journal article" date="2014" name="ISME J.">
        <title>Trehalose/2-sulfotrehalose biosynthesis and glycine-betaine uptake are widely spread mechanisms for osmoadaptation in the Halobacteriales.</title>
        <authorList>
            <person name="Youssef N.H."/>
            <person name="Savage-Ashlock K.N."/>
            <person name="McCully A.L."/>
            <person name="Luedtke B."/>
            <person name="Shaw E.I."/>
            <person name="Hoff W.D."/>
            <person name="Elshahed M.S."/>
        </authorList>
    </citation>
    <scope>NUCLEOTIDE SEQUENCE [LARGE SCALE GENOMIC DNA]</scope>
    <source>
        <strain evidence="5 7">DX253</strain>
    </source>
</reference>
<dbReference type="PATRIC" id="fig|797209.4.peg.3966"/>
<dbReference type="AlphaFoldDB" id="E7QZ11"/>
<evidence type="ECO:0000259" key="3">
    <source>
        <dbReference type="Pfam" id="PF04967"/>
    </source>
</evidence>
<dbReference type="Pfam" id="PF24281">
    <property type="entry name" value="HVO_2928_N"/>
    <property type="match status" value="1"/>
</dbReference>
<evidence type="ECO:0000256" key="1">
    <source>
        <dbReference type="ARBA" id="ARBA00023015"/>
    </source>
</evidence>
<evidence type="ECO:0000256" key="2">
    <source>
        <dbReference type="ARBA" id="ARBA00023163"/>
    </source>
</evidence>
<evidence type="ECO:0000313" key="6">
    <source>
        <dbReference type="EMBL" id="SHK04259.1"/>
    </source>
</evidence>
<accession>E7QZ11</accession>
<dbReference type="Proteomes" id="UP000184203">
    <property type="component" value="Unassembled WGS sequence"/>
</dbReference>
<dbReference type="Pfam" id="PF04967">
    <property type="entry name" value="HTH_10"/>
    <property type="match status" value="1"/>
</dbReference>
<evidence type="ECO:0000313" key="5">
    <source>
        <dbReference type="EMBL" id="EFW90427.1"/>
    </source>
</evidence>